<dbReference type="Proteomes" id="UP000190256">
    <property type="component" value="Unassembled WGS sequence"/>
</dbReference>
<evidence type="ECO:0000313" key="2">
    <source>
        <dbReference type="EMBL" id="OOO62610.1"/>
    </source>
</evidence>
<evidence type="ECO:0000256" key="1">
    <source>
        <dbReference type="SAM" id="Phobius"/>
    </source>
</evidence>
<protein>
    <recommendedName>
        <fullName evidence="6">DUF3267 domain-containing protein</fullName>
    </recommendedName>
</protein>
<accession>A0A1S9I123</accession>
<dbReference type="RefSeq" id="WP_078023638.1">
    <property type="nucleotide sequence ID" value="NZ_JADPGM010000004.1"/>
</dbReference>
<keyword evidence="1" id="KW-1133">Transmembrane helix</keyword>
<dbReference type="OrthoDB" id="9789112at2"/>
<comment type="caution">
    <text evidence="3">The sequence shown here is derived from an EMBL/GenBank/DDBJ whole genome shotgun (WGS) entry which is preliminary data.</text>
</comment>
<reference evidence="3 5" key="2">
    <citation type="submission" date="2016-12" db="EMBL/GenBank/DDBJ databases">
        <title>Clostridium tepidum sp. nov., a close relative of Clostridium sporogenes and Clostridium botulinum Group I.</title>
        <authorList>
            <person name="Dobritsa A.P."/>
            <person name="Kutumbaka K.K."/>
            <person name="Werner K."/>
            <person name="Wiedmann M."/>
            <person name="Asmus A."/>
            <person name="Samadpour M."/>
        </authorList>
    </citation>
    <scope>NUCLEOTIDE SEQUENCE [LARGE SCALE GENOMIC DNA]</scope>
    <source>
        <strain evidence="3 5">IEH 97212</strain>
    </source>
</reference>
<evidence type="ECO:0008006" key="6">
    <source>
        <dbReference type="Google" id="ProtNLM"/>
    </source>
</evidence>
<name>A0A1S9I123_9CLOT</name>
<feature type="transmembrane region" description="Helical" evidence="1">
    <location>
        <begin position="44"/>
        <end position="64"/>
    </location>
</feature>
<gene>
    <name evidence="2" type="ORF">BS637_04800</name>
    <name evidence="3" type="ORF">BS638_12600</name>
</gene>
<dbReference type="EMBL" id="MRAD01000004">
    <property type="protein sequence ID" value="OOO62610.1"/>
    <property type="molecule type" value="Genomic_DNA"/>
</dbReference>
<keyword evidence="4" id="KW-1185">Reference proteome</keyword>
<feature type="transmembrane region" description="Helical" evidence="1">
    <location>
        <begin position="20"/>
        <end position="38"/>
    </location>
</feature>
<reference evidence="2 4" key="1">
    <citation type="submission" date="2016-12" db="EMBL/GenBank/DDBJ databases">
        <title>Clostridium tepidum sp. nov., a close relative of Clostridium sporogenes and Clostridium botulinum Group I.</title>
        <authorList>
            <person name="Dobritsa A.P."/>
            <person name="Kutumbaka K."/>
            <person name="Werner K."/>
            <person name="Samadpour M."/>
        </authorList>
    </citation>
    <scope>NUCLEOTIDE SEQUENCE [LARGE SCALE GENOMIC DNA]</scope>
    <source>
        <strain evidence="2 4">PE</strain>
    </source>
</reference>
<dbReference type="EMBL" id="MRAE01000046">
    <property type="protein sequence ID" value="OOO63969.1"/>
    <property type="molecule type" value="Genomic_DNA"/>
</dbReference>
<evidence type="ECO:0000313" key="3">
    <source>
        <dbReference type="EMBL" id="OOO63969.1"/>
    </source>
</evidence>
<dbReference type="Proteomes" id="UP000190206">
    <property type="component" value="Unassembled WGS sequence"/>
</dbReference>
<evidence type="ECO:0000313" key="4">
    <source>
        <dbReference type="Proteomes" id="UP000190206"/>
    </source>
</evidence>
<keyword evidence="1" id="KW-0812">Transmembrane</keyword>
<sequence>MNEQKYEKVDKTINLLRANLLSIIFLILVFGINYGLYYKIWGESIGSVINDTYSCILIIIFIIIHEIIHGIGFCRADGVNWKDIKLGFNIKTLTPYAHCKISISANIYI</sequence>
<evidence type="ECO:0000313" key="5">
    <source>
        <dbReference type="Proteomes" id="UP000190256"/>
    </source>
</evidence>
<organism evidence="3 5">
    <name type="scientific">Clostridium tepidum</name>
    <dbReference type="NCBI Taxonomy" id="1962263"/>
    <lineage>
        <taxon>Bacteria</taxon>
        <taxon>Bacillati</taxon>
        <taxon>Bacillota</taxon>
        <taxon>Clostridia</taxon>
        <taxon>Eubacteriales</taxon>
        <taxon>Clostridiaceae</taxon>
        <taxon>Clostridium</taxon>
    </lineage>
</organism>
<proteinExistence type="predicted"/>
<dbReference type="AlphaFoldDB" id="A0A1S9I123"/>
<keyword evidence="1" id="KW-0472">Membrane</keyword>